<dbReference type="SUPFAM" id="SSF47616">
    <property type="entry name" value="GST C-terminal domain-like"/>
    <property type="match status" value="1"/>
</dbReference>
<dbReference type="SFLD" id="SFLDS00019">
    <property type="entry name" value="Glutathione_Transferase_(cytos"/>
    <property type="match status" value="1"/>
</dbReference>
<evidence type="ECO:0000313" key="4">
    <source>
        <dbReference type="Proteomes" id="UP000273982"/>
    </source>
</evidence>
<dbReference type="GO" id="GO:0016740">
    <property type="term" value="F:transferase activity"/>
    <property type="evidence" value="ECO:0007669"/>
    <property type="project" value="UniProtKB-KW"/>
</dbReference>
<dbReference type="Pfam" id="PF17172">
    <property type="entry name" value="GST_N_4"/>
    <property type="match status" value="1"/>
</dbReference>
<accession>A0A3G8M6P9</accession>
<dbReference type="InterPro" id="IPR012336">
    <property type="entry name" value="Thioredoxin-like_fold"/>
</dbReference>
<dbReference type="SUPFAM" id="SSF52833">
    <property type="entry name" value="Thioredoxin-like"/>
    <property type="match status" value="1"/>
</dbReference>
<dbReference type="PANTHER" id="PTHR12289">
    <property type="entry name" value="METAXIN RELATED"/>
    <property type="match status" value="1"/>
</dbReference>
<feature type="domain" description="Metaxin glutathione S-transferase" evidence="1">
    <location>
        <begin position="166"/>
        <end position="226"/>
    </location>
</feature>
<dbReference type="KEGG" id="mros:EHO51_08690"/>
<dbReference type="SFLD" id="SFLDG01180">
    <property type="entry name" value="SUF1"/>
    <property type="match status" value="1"/>
</dbReference>
<dbReference type="InterPro" id="IPR050931">
    <property type="entry name" value="Mito_Protein_Transport_Metaxin"/>
</dbReference>
<dbReference type="Gene3D" id="1.20.1050.10">
    <property type="match status" value="1"/>
</dbReference>
<feature type="domain" description="Thioredoxin-like fold" evidence="2">
    <location>
        <begin position="19"/>
        <end position="115"/>
    </location>
</feature>
<keyword evidence="3" id="KW-0808">Transferase</keyword>
<evidence type="ECO:0000313" key="3">
    <source>
        <dbReference type="EMBL" id="AZG76800.1"/>
    </source>
</evidence>
<evidence type="ECO:0000259" key="2">
    <source>
        <dbReference type="Pfam" id="PF17172"/>
    </source>
</evidence>
<organism evidence="3 4">
    <name type="scientific">Methylocystis rosea</name>
    <dbReference type="NCBI Taxonomy" id="173366"/>
    <lineage>
        <taxon>Bacteria</taxon>
        <taxon>Pseudomonadati</taxon>
        <taxon>Pseudomonadota</taxon>
        <taxon>Alphaproteobacteria</taxon>
        <taxon>Hyphomicrobiales</taxon>
        <taxon>Methylocystaceae</taxon>
        <taxon>Methylocystis</taxon>
    </lineage>
</organism>
<gene>
    <name evidence="3" type="ORF">EHO51_08690</name>
</gene>
<dbReference type="Pfam" id="PF17171">
    <property type="entry name" value="GST_C_6"/>
    <property type="match status" value="1"/>
</dbReference>
<dbReference type="EMBL" id="CP034086">
    <property type="protein sequence ID" value="AZG76800.1"/>
    <property type="molecule type" value="Genomic_DNA"/>
</dbReference>
<dbReference type="Gene3D" id="3.40.30.10">
    <property type="entry name" value="Glutaredoxin"/>
    <property type="match status" value="1"/>
</dbReference>
<sequence length="237" mass="26308">MTITLYCFRPVAGLPDASPFVTKAMVLLKMAGLDYVEDRSGFSKAPKGKQPYVNDDGETVADSTFIRFHIEKKYGVDFDAQLSAEQKAIGWCVEKMCEEHLYWIIVHTRWMDDANFERGPARFFSSVPALARPLAKWFIRRKIAKSLWAQGMGRHSPSEIEALGVRDIEALATLIGDKPYLFGDAPCGADATVFAFVASVLSPMSESAVRNAALANANLVAYRDRIMQAYFPENAPA</sequence>
<evidence type="ECO:0000259" key="1">
    <source>
        <dbReference type="Pfam" id="PF17171"/>
    </source>
</evidence>
<dbReference type="SFLD" id="SFLDG01200">
    <property type="entry name" value="SUF1.1"/>
    <property type="match status" value="1"/>
</dbReference>
<dbReference type="InterPro" id="IPR026928">
    <property type="entry name" value="FAX/IsoI-like"/>
</dbReference>
<reference evidence="3 4" key="1">
    <citation type="submission" date="2018-11" db="EMBL/GenBank/DDBJ databases">
        <title>Genome squencing of methanotrophic bacteria isolated from alkaline groundwater in Korea.</title>
        <authorList>
            <person name="Nguyen L.N."/>
        </authorList>
    </citation>
    <scope>NUCLEOTIDE SEQUENCE [LARGE SCALE GENOMIC DNA]</scope>
    <source>
        <strain evidence="3 4">GW6</strain>
    </source>
</reference>
<protein>
    <submittedName>
        <fullName evidence="3">Glutathione S-transferase family protein</fullName>
    </submittedName>
</protein>
<proteinExistence type="predicted"/>
<dbReference type="AlphaFoldDB" id="A0A3G8M6P9"/>
<dbReference type="PANTHER" id="PTHR12289:SF41">
    <property type="entry name" value="FAILED AXON CONNECTIONS-RELATED"/>
    <property type="match status" value="1"/>
</dbReference>
<dbReference type="InterPro" id="IPR036249">
    <property type="entry name" value="Thioredoxin-like_sf"/>
</dbReference>
<dbReference type="CDD" id="cd03193">
    <property type="entry name" value="GST_C_Metaxin"/>
    <property type="match status" value="1"/>
</dbReference>
<dbReference type="RefSeq" id="WP_124738552.1">
    <property type="nucleotide sequence ID" value="NZ_CP034086.1"/>
</dbReference>
<dbReference type="Proteomes" id="UP000273982">
    <property type="component" value="Chromosome"/>
</dbReference>
<dbReference type="InterPro" id="IPR033468">
    <property type="entry name" value="Metaxin_GST"/>
</dbReference>
<dbReference type="InterPro" id="IPR036282">
    <property type="entry name" value="Glutathione-S-Trfase_C_sf"/>
</dbReference>
<dbReference type="InterPro" id="IPR040079">
    <property type="entry name" value="Glutathione_S-Trfase"/>
</dbReference>
<name>A0A3G8M6P9_9HYPH</name>